<name>A0AAJ1TYT8_9HYPH</name>
<dbReference type="AlphaFoldDB" id="A0AAJ1TYT8"/>
<proteinExistence type="inferred from homology"/>
<protein>
    <submittedName>
        <fullName evidence="2">Asp/Glu/hydantoin racemase</fullName>
    </submittedName>
</protein>
<evidence type="ECO:0000256" key="1">
    <source>
        <dbReference type="ARBA" id="ARBA00038414"/>
    </source>
</evidence>
<dbReference type="InterPro" id="IPR015942">
    <property type="entry name" value="Asp/Glu/hydantoin_racemase"/>
</dbReference>
<reference evidence="2" key="1">
    <citation type="submission" date="2023-07" db="EMBL/GenBank/DDBJ databases">
        <title>Genomic Encyclopedia of Type Strains, Phase IV (KMG-IV): sequencing the most valuable type-strain genomes for metagenomic binning, comparative biology and taxonomic classification.</title>
        <authorList>
            <person name="Goeker M."/>
        </authorList>
    </citation>
    <scope>NUCLEOTIDE SEQUENCE</scope>
    <source>
        <strain evidence="2">DSM 19569</strain>
    </source>
</reference>
<sequence length="252" mass="25215">MRILLINPNTSQAVTDLVAGHVRRQIGERAALRAVTGRFGARYIASRAASAIAAHAALDALAEHGDGCDAVYLACFGDPGLFALRELSPVPVIGMAEAACHEAAATGRFGIVTGGAAWGPMLSEFVGTIGLADRLAAITTIAPSGGEIAADPDRALGALAQACRDSHAAGAETVILGGAGLAGLAPRIAGQVPCPLICSVEAGTRAVLAATGAPPMPPPRPVPVESTGLAPALARRLAAPDGAPLHRTDPMP</sequence>
<evidence type="ECO:0000313" key="3">
    <source>
        <dbReference type="Proteomes" id="UP001223420"/>
    </source>
</evidence>
<dbReference type="RefSeq" id="WP_230367591.1">
    <property type="nucleotide sequence ID" value="NZ_JAJALK010000013.1"/>
</dbReference>
<accession>A0AAJ1TYT8</accession>
<dbReference type="PANTHER" id="PTHR28047:SF5">
    <property type="entry name" value="PROTEIN DCG1"/>
    <property type="match status" value="1"/>
</dbReference>
<comment type="similarity">
    <text evidence="1">Belongs to the HyuE racemase family.</text>
</comment>
<dbReference type="Pfam" id="PF01177">
    <property type="entry name" value="Asp_Glu_race"/>
    <property type="match status" value="1"/>
</dbReference>
<dbReference type="InterPro" id="IPR052186">
    <property type="entry name" value="Hydantoin_racemase-like"/>
</dbReference>
<dbReference type="PANTHER" id="PTHR28047">
    <property type="entry name" value="PROTEIN DCG1"/>
    <property type="match status" value="1"/>
</dbReference>
<organism evidence="2 3">
    <name type="scientific">Methylobacterium brachiatum</name>
    <dbReference type="NCBI Taxonomy" id="269660"/>
    <lineage>
        <taxon>Bacteria</taxon>
        <taxon>Pseudomonadati</taxon>
        <taxon>Pseudomonadota</taxon>
        <taxon>Alphaproteobacteria</taxon>
        <taxon>Hyphomicrobiales</taxon>
        <taxon>Methylobacteriaceae</taxon>
        <taxon>Methylobacterium</taxon>
    </lineage>
</organism>
<dbReference type="EMBL" id="JAUSWL010000012">
    <property type="protein sequence ID" value="MDQ0546107.1"/>
    <property type="molecule type" value="Genomic_DNA"/>
</dbReference>
<dbReference type="Gene3D" id="3.40.50.12500">
    <property type="match status" value="1"/>
</dbReference>
<evidence type="ECO:0000313" key="2">
    <source>
        <dbReference type="EMBL" id="MDQ0546107.1"/>
    </source>
</evidence>
<dbReference type="GO" id="GO:0047661">
    <property type="term" value="F:amino-acid racemase activity"/>
    <property type="evidence" value="ECO:0007669"/>
    <property type="project" value="InterPro"/>
</dbReference>
<dbReference type="Proteomes" id="UP001223420">
    <property type="component" value="Unassembled WGS sequence"/>
</dbReference>
<dbReference type="InterPro" id="IPR053714">
    <property type="entry name" value="Iso_Racemase_Enz_sf"/>
</dbReference>
<comment type="caution">
    <text evidence="2">The sequence shown here is derived from an EMBL/GenBank/DDBJ whole genome shotgun (WGS) entry which is preliminary data.</text>
</comment>
<gene>
    <name evidence="2" type="ORF">QO001_005056</name>
</gene>